<evidence type="ECO:0000313" key="2">
    <source>
        <dbReference type="EMBL" id="KAK2943300.1"/>
    </source>
</evidence>
<keyword evidence="1" id="KW-1133">Transmembrane helix</keyword>
<sequence>MTVPSELNASITFHPSCHPLLMNLVCMLLFQQIFSNISNSFHRVTKTPIHALHHLRLNVRITSSRNLLPTHLPLHRFHRLKPHLSSLSSLSFPLSPPTHPSASTPPHCLYLTILLFLFSLTMILFLRVSHLSTISFQPSPSLTPHTCLACLDQYNLQNDAKALISSHCRPPLFSPFLLNGLQTVLPVFVPSSRRGLFHRFPTHHSRVLILHRLFVHTTLAK</sequence>
<dbReference type="EMBL" id="JARBJD010000353">
    <property type="protein sequence ID" value="KAK2943300.1"/>
    <property type="molecule type" value="Genomic_DNA"/>
</dbReference>
<keyword evidence="1" id="KW-0472">Membrane</keyword>
<evidence type="ECO:0000256" key="1">
    <source>
        <dbReference type="SAM" id="Phobius"/>
    </source>
</evidence>
<name>A0ABQ9WZ59_9EUKA</name>
<accession>A0ABQ9WZ59</accession>
<proteinExistence type="predicted"/>
<keyword evidence="3" id="KW-1185">Reference proteome</keyword>
<gene>
    <name evidence="2" type="ORF">BLNAU_21777</name>
</gene>
<organism evidence="2 3">
    <name type="scientific">Blattamonas nauphoetae</name>
    <dbReference type="NCBI Taxonomy" id="2049346"/>
    <lineage>
        <taxon>Eukaryota</taxon>
        <taxon>Metamonada</taxon>
        <taxon>Preaxostyla</taxon>
        <taxon>Oxymonadida</taxon>
        <taxon>Blattamonas</taxon>
    </lineage>
</organism>
<dbReference type="Proteomes" id="UP001281761">
    <property type="component" value="Unassembled WGS sequence"/>
</dbReference>
<keyword evidence="1" id="KW-0812">Transmembrane</keyword>
<comment type="caution">
    <text evidence="2">The sequence shown here is derived from an EMBL/GenBank/DDBJ whole genome shotgun (WGS) entry which is preliminary data.</text>
</comment>
<protein>
    <submittedName>
        <fullName evidence="2">Uncharacterized protein</fullName>
    </submittedName>
</protein>
<evidence type="ECO:0000313" key="3">
    <source>
        <dbReference type="Proteomes" id="UP001281761"/>
    </source>
</evidence>
<feature type="transmembrane region" description="Helical" evidence="1">
    <location>
        <begin position="109"/>
        <end position="128"/>
    </location>
</feature>
<reference evidence="2 3" key="1">
    <citation type="journal article" date="2022" name="bioRxiv">
        <title>Genomics of Preaxostyla Flagellates Illuminates Evolutionary Transitions and the Path Towards Mitochondrial Loss.</title>
        <authorList>
            <person name="Novak L.V.F."/>
            <person name="Treitli S.C."/>
            <person name="Pyrih J."/>
            <person name="Halakuc P."/>
            <person name="Pipaliya S.V."/>
            <person name="Vacek V."/>
            <person name="Brzon O."/>
            <person name="Soukal P."/>
            <person name="Eme L."/>
            <person name="Dacks J.B."/>
            <person name="Karnkowska A."/>
            <person name="Elias M."/>
            <person name="Hampl V."/>
        </authorList>
    </citation>
    <scope>NUCLEOTIDE SEQUENCE [LARGE SCALE GENOMIC DNA]</scope>
    <source>
        <strain evidence="2">NAU3</strain>
        <tissue evidence="2">Gut</tissue>
    </source>
</reference>